<name>Q2CAP3_OCEGH</name>
<comment type="caution">
    <text evidence="3">The sequence shown here is derived from an EMBL/GenBank/DDBJ whole genome shotgun (WGS) entry which is preliminary data.</text>
</comment>
<feature type="domain" description="Activator of Hsp90 ATPase homologue 1/2-like C-terminal" evidence="2">
    <location>
        <begin position="12"/>
        <end position="120"/>
    </location>
</feature>
<dbReference type="AlphaFoldDB" id="Q2CAP3"/>
<protein>
    <recommendedName>
        <fullName evidence="2">Activator of Hsp90 ATPase homologue 1/2-like C-terminal domain-containing protein</fullName>
    </recommendedName>
</protein>
<proteinExistence type="inferred from homology"/>
<dbReference type="InterPro" id="IPR013538">
    <property type="entry name" value="ASHA1/2-like_C"/>
</dbReference>
<evidence type="ECO:0000313" key="4">
    <source>
        <dbReference type="Proteomes" id="UP000003635"/>
    </source>
</evidence>
<dbReference type="HOGENOM" id="CLU_1729513_0_0_5"/>
<reference evidence="3 4" key="1">
    <citation type="journal article" date="2010" name="J. Bacteriol.">
        <title>Genome sequences of Oceanicola granulosus HTCC2516(T) and Oceanicola batsensis HTCC2597(TDelta).</title>
        <authorList>
            <person name="Thrash J.C."/>
            <person name="Cho J.C."/>
            <person name="Vergin K.L."/>
            <person name="Giovannoni S.J."/>
        </authorList>
    </citation>
    <scope>NUCLEOTIDE SEQUENCE [LARGE SCALE GENOMIC DNA]</scope>
    <source>
        <strain evidence="4">ATCC BAA-861 / DSM 15982 / KCTC 12143 / HTCC2516</strain>
    </source>
</reference>
<dbReference type="eggNOG" id="COG3832">
    <property type="taxonomic scope" value="Bacteria"/>
</dbReference>
<gene>
    <name evidence="3" type="ORF">OG2516_08798</name>
</gene>
<dbReference type="InterPro" id="IPR023393">
    <property type="entry name" value="START-like_dom_sf"/>
</dbReference>
<dbReference type="Proteomes" id="UP000003635">
    <property type="component" value="Unassembled WGS sequence"/>
</dbReference>
<dbReference type="SUPFAM" id="SSF55961">
    <property type="entry name" value="Bet v1-like"/>
    <property type="match status" value="1"/>
</dbReference>
<evidence type="ECO:0000313" key="3">
    <source>
        <dbReference type="EMBL" id="EAR49751.1"/>
    </source>
</evidence>
<keyword evidence="4" id="KW-1185">Reference proteome</keyword>
<dbReference type="Pfam" id="PF08327">
    <property type="entry name" value="AHSA1"/>
    <property type="match status" value="1"/>
</dbReference>
<organism evidence="3 4">
    <name type="scientific">Oceanicola granulosus (strain ATCC BAA-861 / DSM 15982 / KCTC 12143 / HTCC2516)</name>
    <dbReference type="NCBI Taxonomy" id="314256"/>
    <lineage>
        <taxon>Bacteria</taxon>
        <taxon>Pseudomonadati</taxon>
        <taxon>Pseudomonadota</taxon>
        <taxon>Alphaproteobacteria</taxon>
        <taxon>Rhodobacterales</taxon>
        <taxon>Roseobacteraceae</taxon>
        <taxon>Oceanicola</taxon>
    </lineage>
</organism>
<accession>Q2CAP3</accession>
<evidence type="ECO:0000259" key="2">
    <source>
        <dbReference type="Pfam" id="PF08327"/>
    </source>
</evidence>
<evidence type="ECO:0000256" key="1">
    <source>
        <dbReference type="ARBA" id="ARBA00006817"/>
    </source>
</evidence>
<dbReference type="Gene3D" id="3.30.530.20">
    <property type="match status" value="1"/>
</dbReference>
<dbReference type="STRING" id="314256.OG2516_08798"/>
<comment type="similarity">
    <text evidence="1">Belongs to the AHA1 family.</text>
</comment>
<dbReference type="EMBL" id="AAOT01000049">
    <property type="protein sequence ID" value="EAR49751.1"/>
    <property type="molecule type" value="Genomic_DNA"/>
</dbReference>
<sequence length="151" mass="17796">MDQYALEKRFSARIDTLFRIFSTPDLAWRWQFEDSLLDVIDFRSDFTVGGGLWTQWRIDHGAPIRVEIRYEHIERNARIASTYRFWQGDTFVSLSLADLTFRPEGDTTLLNLSESIHLYSDVDDTSKRRDLTSWSLGRMEQLAQKLEREAV</sequence>